<evidence type="ECO:0000313" key="3">
    <source>
        <dbReference type="Proteomes" id="UP000068210"/>
    </source>
</evidence>
<dbReference type="SUPFAM" id="SSF53448">
    <property type="entry name" value="Nucleotide-diphospho-sugar transferases"/>
    <property type="match status" value="1"/>
</dbReference>
<protein>
    <submittedName>
        <fullName evidence="2">Glycosyl transferase, family 2 protein</fullName>
    </submittedName>
</protein>
<dbReference type="RefSeq" id="WP_039803654.1">
    <property type="nucleotide sequence ID" value="NZ_CP010415.1"/>
</dbReference>
<evidence type="ECO:0000259" key="1">
    <source>
        <dbReference type="Pfam" id="PF00535"/>
    </source>
</evidence>
<dbReference type="HOGENOM" id="CLU_025996_25_0_6"/>
<dbReference type="InterPro" id="IPR001173">
    <property type="entry name" value="Glyco_trans_2-like"/>
</dbReference>
<reference evidence="2 3" key="1">
    <citation type="journal article" date="2015" name="PLoS ONE">
        <title>Azotobacter Genomes: The Genome of Azotobacter chroococcum NCIMB 8003 (ATCC 4412).</title>
        <authorList>
            <person name="Robson R.L."/>
            <person name="Jones R."/>
            <person name="Robson R.M."/>
            <person name="Schwartz A."/>
            <person name="Richardson T.H."/>
        </authorList>
    </citation>
    <scope>NUCLEOTIDE SEQUENCE [LARGE SCALE GENOMIC DNA]</scope>
    <source>
        <strain evidence="2 3">NCIMB 8003</strain>
    </source>
</reference>
<name>A0A0C4WNV9_9GAMM</name>
<proteinExistence type="predicted"/>
<dbReference type="GO" id="GO:0016758">
    <property type="term" value="F:hexosyltransferase activity"/>
    <property type="evidence" value="ECO:0007669"/>
    <property type="project" value="UniProtKB-ARBA"/>
</dbReference>
<dbReference type="Proteomes" id="UP000068210">
    <property type="component" value="Chromosome"/>
</dbReference>
<keyword evidence="3" id="KW-1185">Reference proteome</keyword>
<dbReference type="Pfam" id="PF00535">
    <property type="entry name" value="Glycos_transf_2"/>
    <property type="match status" value="1"/>
</dbReference>
<dbReference type="CDD" id="cd00761">
    <property type="entry name" value="Glyco_tranf_GTA_type"/>
    <property type="match status" value="1"/>
</dbReference>
<organism evidence="2 3">
    <name type="scientific">Azotobacter chroococcum NCIMB 8003</name>
    <dbReference type="NCBI Taxonomy" id="1328314"/>
    <lineage>
        <taxon>Bacteria</taxon>
        <taxon>Pseudomonadati</taxon>
        <taxon>Pseudomonadota</taxon>
        <taxon>Gammaproteobacteria</taxon>
        <taxon>Pseudomonadales</taxon>
        <taxon>Pseudomonadaceae</taxon>
        <taxon>Azotobacter</taxon>
    </lineage>
</organism>
<gene>
    <name evidence="2" type="ORF">Achr_17690</name>
</gene>
<dbReference type="STRING" id="1328314.Achr_17690"/>
<dbReference type="EMBL" id="CP010415">
    <property type="protein sequence ID" value="AJE21225.1"/>
    <property type="molecule type" value="Genomic_DNA"/>
</dbReference>
<dbReference type="PANTHER" id="PTHR22916:SF3">
    <property type="entry name" value="UDP-GLCNAC:BETAGAL BETA-1,3-N-ACETYLGLUCOSAMINYLTRANSFERASE-LIKE PROTEIN 1"/>
    <property type="match status" value="1"/>
</dbReference>
<evidence type="ECO:0000313" key="2">
    <source>
        <dbReference type="EMBL" id="AJE21225.1"/>
    </source>
</evidence>
<dbReference type="Gene3D" id="3.90.550.10">
    <property type="entry name" value="Spore Coat Polysaccharide Biosynthesis Protein SpsA, Chain A"/>
    <property type="match status" value="1"/>
</dbReference>
<dbReference type="PANTHER" id="PTHR22916">
    <property type="entry name" value="GLYCOSYLTRANSFERASE"/>
    <property type="match status" value="1"/>
</dbReference>
<dbReference type="AlphaFoldDB" id="A0A0C4WNV9"/>
<feature type="domain" description="Glycosyltransferase 2-like" evidence="1">
    <location>
        <begin position="7"/>
        <end position="158"/>
    </location>
</feature>
<sequence length="334" mass="38035">MTPEKVSIIIPVYNVELYLAECLSSVISQDYDNIEIIAIDDGSTDASPSILEEFRANHKNMTIQSIKNQGPSIARNTGLEMASGEYILFLDSDDFIEKHTISTCMKSFRQYQADIVFFSAKIFYDGVEESLGKRFRGDRALPLQNNSFSAQSFFNQSIKLGSYLVSPCLYIYKRHSLGNIKFYPGILHEDNLFTTRLLLENRHAKMACISDQLYNRRVRPDSTMTQKKQEKHINGLLIVAEELLKLDLAKENSETGAALNQFIQTTLIIALDACRQAYGNSFPYHTRKKLTILLTQTRFKRKKVRTIALSAIPELRIITQPMKKVLQSLKAINT</sequence>
<dbReference type="InterPro" id="IPR029044">
    <property type="entry name" value="Nucleotide-diphossugar_trans"/>
</dbReference>
<accession>A0A0C4WNV9</accession>
<dbReference type="KEGG" id="acx:Achr_17690"/>
<keyword evidence="2" id="KW-0808">Transferase</keyword>